<keyword evidence="3" id="KW-0963">Cytoplasm</keyword>
<feature type="compositionally biased region" description="Basic and acidic residues" evidence="4">
    <location>
        <begin position="637"/>
        <end position="648"/>
    </location>
</feature>
<keyword evidence="3" id="KW-0507">mRNA processing</keyword>
<protein>
    <recommendedName>
        <fullName evidence="3">mRNA 3'-end-processing protein RNA14</fullName>
    </recommendedName>
</protein>
<sequence>MNVQVKTEAQDDAIPSDQNQNNNSDQVEHVPAPTEFDSLNAHLQEHPFDTEAWRRFLACAEDSGETEKIRVAYEALLKQYPNTSSAQIAYINHFLNKPNTFNQAEELFKRFLRGSPSVELLRFYLTYVRRINADPSTRDTVRKAYEFALGLVGQDRDSGDMWADYINFLNAAPANSTWEEQQKMDALRRVYTRALQIPLENIERLWSDYESFETRLNRITAKKFMSDLSPAYMQARTVLRELNKQTPHLFPPATAGVPAQGQLPDHHLPTPPNFTMSERQHVGRWKAYLKWEESNPLMMEEKDKSTLQSRISLVYKKAVVRMRFFPEIWFMAYTWTNSIGKHEEASSILKSGIEANPASFVLNFAYIDLLETKKDFEEVHKAFDKFLDILRENLDVLQAEADKAAAVATTTDNNVLGDTDADGVKSSNPNPTLEEPTALSMNPTSSSSSDGVETDELKEKKKEYGLVWIMYMRFGRRAEGVKSSRAIFGKARRGKYIPWEIFEAAALMEYHCSGEKDVATRIFDLGMNVHSKEKDFVLRYLGFLISLNDESNARALFERVITTFPPEQSRALWERWSRYEYQYGDFEAAQKLEKRMMEIFPNDPPIKRFAQRYTYLNIDAIASRDIGVAMAKKESQLAHQKERERERLGVNPSLATINGSGSGSSSGSLKRQAEDGPASGLASGPGAGGSGPGRRRGGDGDHGHGSKRQRASSPASRDRGDRDWEGGGGGGGRGRRGRFASPDVKGRGKHQDTSKEEDKPPQLPSALSWFIGQLPAPSTFDGPVFRTDDLMNLFRNAVIPSTSRAKSPPPPPPARAGGRPPPDYSPYQGPRSNPRGIRY</sequence>
<dbReference type="InterPro" id="IPR011990">
    <property type="entry name" value="TPR-like_helical_dom_sf"/>
</dbReference>
<organism evidence="6 7">
    <name type="scientific">Marasmiellus scandens</name>
    <dbReference type="NCBI Taxonomy" id="2682957"/>
    <lineage>
        <taxon>Eukaryota</taxon>
        <taxon>Fungi</taxon>
        <taxon>Dikarya</taxon>
        <taxon>Basidiomycota</taxon>
        <taxon>Agaricomycotina</taxon>
        <taxon>Agaricomycetes</taxon>
        <taxon>Agaricomycetidae</taxon>
        <taxon>Agaricales</taxon>
        <taxon>Marasmiineae</taxon>
        <taxon>Omphalotaceae</taxon>
        <taxon>Marasmiellus</taxon>
    </lineage>
</organism>
<dbReference type="EMBL" id="JBANRG010000081">
    <property type="protein sequence ID" value="KAK7438024.1"/>
    <property type="molecule type" value="Genomic_DNA"/>
</dbReference>
<keyword evidence="2 3" id="KW-0539">Nucleus</keyword>
<feature type="compositionally biased region" description="Gly residues" evidence="4">
    <location>
        <begin position="683"/>
        <end position="692"/>
    </location>
</feature>
<evidence type="ECO:0000256" key="1">
    <source>
        <dbReference type="ARBA" id="ARBA00022737"/>
    </source>
</evidence>
<feature type="compositionally biased region" description="Basic and acidic residues" evidence="4">
    <location>
        <begin position="744"/>
        <end position="760"/>
    </location>
</feature>
<evidence type="ECO:0000256" key="3">
    <source>
        <dbReference type="RuleBase" id="RU369035"/>
    </source>
</evidence>
<evidence type="ECO:0000256" key="2">
    <source>
        <dbReference type="ARBA" id="ARBA00023242"/>
    </source>
</evidence>
<dbReference type="Pfam" id="PF05843">
    <property type="entry name" value="Suf"/>
    <property type="match status" value="1"/>
</dbReference>
<feature type="compositionally biased region" description="Pro residues" evidence="4">
    <location>
        <begin position="807"/>
        <end position="824"/>
    </location>
</feature>
<gene>
    <name evidence="6" type="primary">RNA14_5</name>
    <name evidence="6" type="ORF">VKT23_018192</name>
</gene>
<feature type="region of interest" description="Disordered" evidence="4">
    <location>
        <begin position="799"/>
        <end position="839"/>
    </location>
</feature>
<feature type="region of interest" description="Disordered" evidence="4">
    <location>
        <begin position="637"/>
        <end position="765"/>
    </location>
</feature>
<dbReference type="PANTHER" id="PTHR19980:SF0">
    <property type="entry name" value="CLEAVAGE STIMULATION FACTOR SUBUNIT 3"/>
    <property type="match status" value="1"/>
</dbReference>
<reference evidence="6 7" key="1">
    <citation type="submission" date="2024-01" db="EMBL/GenBank/DDBJ databases">
        <title>A draft genome for the cacao thread blight pathogen Marasmiellus scandens.</title>
        <authorList>
            <person name="Baruah I.K."/>
            <person name="Leung J."/>
            <person name="Bukari Y."/>
            <person name="Amoako-Attah I."/>
            <person name="Meinhardt L.W."/>
            <person name="Bailey B.A."/>
            <person name="Cohen S.P."/>
        </authorList>
    </citation>
    <scope>NUCLEOTIDE SEQUENCE [LARGE SCALE GENOMIC DNA]</scope>
    <source>
        <strain evidence="6 7">GH-19</strain>
    </source>
</reference>
<dbReference type="InterPro" id="IPR003107">
    <property type="entry name" value="HAT"/>
</dbReference>
<dbReference type="Gene3D" id="1.25.40.1040">
    <property type="match status" value="2"/>
</dbReference>
<evidence type="ECO:0000313" key="7">
    <source>
        <dbReference type="Proteomes" id="UP001498398"/>
    </source>
</evidence>
<comment type="caution">
    <text evidence="6">The sequence shown here is derived from an EMBL/GenBank/DDBJ whole genome shotgun (WGS) entry which is preliminary data.</text>
</comment>
<feature type="compositionally biased region" description="Low complexity" evidence="4">
    <location>
        <begin position="16"/>
        <end position="25"/>
    </location>
</feature>
<keyword evidence="7" id="KW-1185">Reference proteome</keyword>
<feature type="region of interest" description="Disordered" evidence="4">
    <location>
        <begin position="416"/>
        <end position="456"/>
    </location>
</feature>
<comment type="subcellular location">
    <subcellularLocation>
        <location evidence="3">Nucleus</location>
    </subcellularLocation>
    <subcellularLocation>
        <location evidence="3">Cytoplasm</location>
    </subcellularLocation>
    <text evidence="3">Nucleus and/or cytoplasm.</text>
</comment>
<feature type="domain" description="Suppressor of forked" evidence="5">
    <location>
        <begin position="37"/>
        <end position="625"/>
    </location>
</feature>
<feature type="compositionally biased region" description="Polar residues" evidence="4">
    <location>
        <begin position="439"/>
        <end position="451"/>
    </location>
</feature>
<dbReference type="SUPFAM" id="SSF48452">
    <property type="entry name" value="TPR-like"/>
    <property type="match status" value="2"/>
</dbReference>
<evidence type="ECO:0000313" key="6">
    <source>
        <dbReference type="EMBL" id="KAK7438024.1"/>
    </source>
</evidence>
<feature type="region of interest" description="Disordered" evidence="4">
    <location>
        <begin position="1"/>
        <end position="30"/>
    </location>
</feature>
<evidence type="ECO:0000256" key="4">
    <source>
        <dbReference type="SAM" id="MobiDB-lite"/>
    </source>
</evidence>
<feature type="compositionally biased region" description="Basic and acidic residues" evidence="4">
    <location>
        <begin position="716"/>
        <end position="725"/>
    </location>
</feature>
<dbReference type="SMART" id="SM00386">
    <property type="entry name" value="HAT"/>
    <property type="match status" value="8"/>
</dbReference>
<dbReference type="InterPro" id="IPR045243">
    <property type="entry name" value="Rna14-like"/>
</dbReference>
<dbReference type="InterPro" id="IPR008847">
    <property type="entry name" value="Suf"/>
</dbReference>
<comment type="function">
    <text evidence="3">Component of the cleavage factor IA (CFIA) complex, which is involved in the endonucleolytic cleavage during polyadenylation-dependent pre-mRNA 3'-end formation.</text>
</comment>
<keyword evidence="1" id="KW-0677">Repeat</keyword>
<name>A0ABR1ITX5_9AGAR</name>
<dbReference type="PANTHER" id="PTHR19980">
    <property type="entry name" value="RNA CLEAVAGE STIMULATION FACTOR"/>
    <property type="match status" value="1"/>
</dbReference>
<accession>A0ABR1ITX5</accession>
<proteinExistence type="predicted"/>
<evidence type="ECO:0000259" key="5">
    <source>
        <dbReference type="Pfam" id="PF05843"/>
    </source>
</evidence>
<dbReference type="Proteomes" id="UP001498398">
    <property type="component" value="Unassembled WGS sequence"/>
</dbReference>